<evidence type="ECO:0000256" key="9">
    <source>
        <dbReference type="ARBA" id="ARBA00023136"/>
    </source>
</evidence>
<evidence type="ECO:0000256" key="3">
    <source>
        <dbReference type="ARBA" id="ARBA00022676"/>
    </source>
</evidence>
<keyword evidence="6 11" id="KW-0133">Cell shape</keyword>
<feature type="transmembrane region" description="Helical" evidence="11">
    <location>
        <begin position="143"/>
        <end position="173"/>
    </location>
</feature>
<sequence length="365" mass="39836">MLKNLKLNNKLLKRVDYGIIVAVVLLVLFSVANIYSAIGSYYAKLQFAWLIVGLVSIYFILLIDYTLILNYAPLIYWAGVVLLILTEFIGSEVNGATGWISIGSRAIQPSEFAKLGMILMLAKEIQEMDGDVNNVKSVVKLGIYAAIPMFLIVIAPDMGMTMVCFFMVLGIVVVTNLNWKAIVGGLGGIFLVVVALWNSPLMKPYWKSRFIAFLNPEQFELSLGLQLLQSKIAIGSGGIFGVGFLNGKQHKFVPENHTDFIFAVIGEEWGLVGALILLALYGIILYKAIKIAKTSKDIAGSIICTGILGALMFSIIQNIGMTIGVMPITGITLPFVSYGGSSMLTNFISLGLVLNVGMRRKKINF</sequence>
<gene>
    <name evidence="11 12" type="primary">rodA</name>
    <name evidence="12" type="ORF">H9637_08280</name>
</gene>
<organism evidence="12 13">
    <name type="scientific">Clostridium faecium</name>
    <dbReference type="NCBI Taxonomy" id="2762223"/>
    <lineage>
        <taxon>Bacteria</taxon>
        <taxon>Bacillati</taxon>
        <taxon>Bacillota</taxon>
        <taxon>Clostridia</taxon>
        <taxon>Eubacteriales</taxon>
        <taxon>Clostridiaceae</taxon>
        <taxon>Clostridium</taxon>
    </lineage>
</organism>
<reference evidence="12 13" key="1">
    <citation type="submission" date="2020-08" db="EMBL/GenBank/DDBJ databases">
        <title>A Genomic Blueprint of the Chicken Gut Microbiome.</title>
        <authorList>
            <person name="Gilroy R."/>
            <person name="Ravi A."/>
            <person name="Getino M."/>
            <person name="Pursley I."/>
            <person name="Horton D.L."/>
            <person name="Alikhan N.-F."/>
            <person name="Baker D."/>
            <person name="Gharbi K."/>
            <person name="Hall N."/>
            <person name="Watson M."/>
            <person name="Adriaenssens E.M."/>
            <person name="Foster-Nyarko E."/>
            <person name="Jarju S."/>
            <person name="Secka A."/>
            <person name="Antonio M."/>
            <person name="Oren A."/>
            <person name="Chaudhuri R."/>
            <person name="La Ragione R.M."/>
            <person name="Hildebrand F."/>
            <person name="Pallen M.J."/>
        </authorList>
    </citation>
    <scope>NUCLEOTIDE SEQUENCE [LARGE SCALE GENOMIC DNA]</scope>
    <source>
        <strain evidence="12 13">N37</strain>
    </source>
</reference>
<evidence type="ECO:0000313" key="13">
    <source>
        <dbReference type="Proteomes" id="UP000627166"/>
    </source>
</evidence>
<evidence type="ECO:0000256" key="1">
    <source>
        <dbReference type="ARBA" id="ARBA00004141"/>
    </source>
</evidence>
<dbReference type="PANTHER" id="PTHR30474:SF1">
    <property type="entry name" value="PEPTIDOGLYCAN GLYCOSYLTRANSFERASE MRDB"/>
    <property type="match status" value="1"/>
</dbReference>
<dbReference type="PROSITE" id="PS00428">
    <property type="entry name" value="FTSW_RODA_SPOVE"/>
    <property type="match status" value="1"/>
</dbReference>
<keyword evidence="2 11" id="KW-1003">Cell membrane</keyword>
<keyword evidence="5 11" id="KW-0812">Transmembrane</keyword>
<dbReference type="NCBIfam" id="TIGR02210">
    <property type="entry name" value="rodA_shape"/>
    <property type="match status" value="1"/>
</dbReference>
<feature type="transmembrane region" description="Helical" evidence="11">
    <location>
        <begin position="74"/>
        <end position="90"/>
    </location>
</feature>
<feature type="transmembrane region" description="Helical" evidence="11">
    <location>
        <begin position="47"/>
        <end position="68"/>
    </location>
</feature>
<dbReference type="InterPro" id="IPR018365">
    <property type="entry name" value="Cell_cycle_FtsW-rel_CS"/>
</dbReference>
<dbReference type="PANTHER" id="PTHR30474">
    <property type="entry name" value="CELL CYCLE PROTEIN"/>
    <property type="match status" value="1"/>
</dbReference>
<evidence type="ECO:0000256" key="4">
    <source>
        <dbReference type="ARBA" id="ARBA00022679"/>
    </source>
</evidence>
<keyword evidence="13" id="KW-1185">Reference proteome</keyword>
<evidence type="ECO:0000256" key="7">
    <source>
        <dbReference type="ARBA" id="ARBA00022984"/>
    </source>
</evidence>
<dbReference type="RefSeq" id="WP_191740008.1">
    <property type="nucleotide sequence ID" value="NZ_JACSQB010000061.1"/>
</dbReference>
<evidence type="ECO:0000256" key="6">
    <source>
        <dbReference type="ARBA" id="ARBA00022960"/>
    </source>
</evidence>
<dbReference type="InterPro" id="IPR001182">
    <property type="entry name" value="FtsW/RodA"/>
</dbReference>
<dbReference type="Pfam" id="PF01098">
    <property type="entry name" value="FTSW_RODA_SPOVE"/>
    <property type="match status" value="1"/>
</dbReference>
<keyword evidence="4 11" id="KW-0808">Transferase</keyword>
<dbReference type="EC" id="2.4.99.28" evidence="11"/>
<proteinExistence type="inferred from homology"/>
<feature type="transmembrane region" description="Helical" evidence="11">
    <location>
        <begin position="219"/>
        <end position="240"/>
    </location>
</feature>
<feature type="transmembrane region" description="Helical" evidence="11">
    <location>
        <begin position="179"/>
        <end position="198"/>
    </location>
</feature>
<keyword evidence="10 11" id="KW-0961">Cell wall biogenesis/degradation</keyword>
<name>A0ABR8YT26_9CLOT</name>
<evidence type="ECO:0000256" key="5">
    <source>
        <dbReference type="ARBA" id="ARBA00022692"/>
    </source>
</evidence>
<keyword evidence="3 11" id="KW-0328">Glycosyltransferase</keyword>
<feature type="transmembrane region" description="Helical" evidence="11">
    <location>
        <begin position="15"/>
        <end position="35"/>
    </location>
</feature>
<feature type="transmembrane region" description="Helical" evidence="11">
    <location>
        <begin position="260"/>
        <end position="286"/>
    </location>
</feature>
<comment type="catalytic activity">
    <reaction evidence="11">
        <text>[GlcNAc-(1-&gt;4)-Mur2Ac(oyl-L-Ala-gamma-D-Glu-L-Lys-D-Ala-D-Ala)](n)-di-trans,octa-cis-undecaprenyl diphosphate + beta-D-GlcNAc-(1-&gt;4)-Mur2Ac(oyl-L-Ala-gamma-D-Glu-L-Lys-D-Ala-D-Ala)-di-trans,octa-cis-undecaprenyl diphosphate = [GlcNAc-(1-&gt;4)-Mur2Ac(oyl-L-Ala-gamma-D-Glu-L-Lys-D-Ala-D-Ala)](n+1)-di-trans,octa-cis-undecaprenyl diphosphate + di-trans,octa-cis-undecaprenyl diphosphate + H(+)</text>
        <dbReference type="Rhea" id="RHEA:23708"/>
        <dbReference type="Rhea" id="RHEA-COMP:9602"/>
        <dbReference type="Rhea" id="RHEA-COMP:9603"/>
        <dbReference type="ChEBI" id="CHEBI:15378"/>
        <dbReference type="ChEBI" id="CHEBI:58405"/>
        <dbReference type="ChEBI" id="CHEBI:60033"/>
        <dbReference type="ChEBI" id="CHEBI:78435"/>
        <dbReference type="EC" id="2.4.99.28"/>
    </reaction>
</comment>
<feature type="transmembrane region" description="Helical" evidence="11">
    <location>
        <begin position="336"/>
        <end position="357"/>
    </location>
</feature>
<feature type="transmembrane region" description="Helical" evidence="11">
    <location>
        <begin position="298"/>
        <end position="316"/>
    </location>
</feature>
<accession>A0ABR8YT26</accession>
<comment type="similarity">
    <text evidence="11">Belongs to the SEDS family. MrdB/RodA subfamily.</text>
</comment>
<comment type="pathway">
    <text evidence="11">Cell wall biogenesis; peptidoglycan biosynthesis.</text>
</comment>
<evidence type="ECO:0000256" key="8">
    <source>
        <dbReference type="ARBA" id="ARBA00022989"/>
    </source>
</evidence>
<dbReference type="EMBL" id="JACSQB010000061">
    <property type="protein sequence ID" value="MBD8047034.1"/>
    <property type="molecule type" value="Genomic_DNA"/>
</dbReference>
<evidence type="ECO:0000256" key="10">
    <source>
        <dbReference type="ARBA" id="ARBA00023316"/>
    </source>
</evidence>
<protein>
    <recommendedName>
        <fullName evidence="11">Peptidoglycan glycosyltransferase RodA</fullName>
        <shortName evidence="11">PGT</shortName>
        <ecNumber evidence="11">2.4.99.28</ecNumber>
    </recommendedName>
    <alternativeName>
        <fullName evidence="11">Cell elongation protein RodA</fullName>
    </alternativeName>
    <alternativeName>
        <fullName evidence="11">Cell wall polymerase</fullName>
    </alternativeName>
    <alternativeName>
        <fullName evidence="11">Peptidoglycan polymerase</fullName>
        <shortName evidence="11">PG polymerase</shortName>
    </alternativeName>
</protein>
<dbReference type="HAMAP" id="MF_02079">
    <property type="entry name" value="PGT_RodA"/>
    <property type="match status" value="1"/>
</dbReference>
<comment type="caution">
    <text evidence="12">The sequence shown here is derived from an EMBL/GenBank/DDBJ whole genome shotgun (WGS) entry which is preliminary data.</text>
</comment>
<dbReference type="Proteomes" id="UP000627166">
    <property type="component" value="Unassembled WGS sequence"/>
</dbReference>
<dbReference type="InterPro" id="IPR011923">
    <property type="entry name" value="RodA/MrdB"/>
</dbReference>
<keyword evidence="9 11" id="KW-0472">Membrane</keyword>
<evidence type="ECO:0000256" key="2">
    <source>
        <dbReference type="ARBA" id="ARBA00022475"/>
    </source>
</evidence>
<evidence type="ECO:0000256" key="11">
    <source>
        <dbReference type="HAMAP-Rule" id="MF_02079"/>
    </source>
</evidence>
<keyword evidence="8 11" id="KW-1133">Transmembrane helix</keyword>
<keyword evidence="7 11" id="KW-0573">Peptidoglycan synthesis</keyword>
<comment type="subcellular location">
    <subcellularLocation>
        <location evidence="11">Cell membrane</location>
        <topology evidence="11">Multi-pass membrane protein</topology>
    </subcellularLocation>
    <subcellularLocation>
        <location evidence="1">Membrane</location>
        <topology evidence="1">Multi-pass membrane protein</topology>
    </subcellularLocation>
</comment>
<comment type="function">
    <text evidence="11">Peptidoglycan polymerase that is essential for cell wall elongation.</text>
</comment>
<evidence type="ECO:0000313" key="12">
    <source>
        <dbReference type="EMBL" id="MBD8047034.1"/>
    </source>
</evidence>